<comment type="caution">
    <text evidence="2">The sequence shown here is derived from an EMBL/GenBank/DDBJ whole genome shotgun (WGS) entry which is preliminary data.</text>
</comment>
<sequence>MASVGQGATIEEDRSGAVETPPALRIDTDVFATLTETVGEQRDGAPSIVAWFDCWRS</sequence>
<dbReference type="RefSeq" id="WP_310900863.1">
    <property type="nucleotide sequence ID" value="NZ_JAMQOS010000004.1"/>
</dbReference>
<evidence type="ECO:0000313" key="2">
    <source>
        <dbReference type="EMBL" id="MDS0283027.1"/>
    </source>
</evidence>
<feature type="region of interest" description="Disordered" evidence="1">
    <location>
        <begin position="1"/>
        <end position="22"/>
    </location>
</feature>
<dbReference type="EMBL" id="JAMQOS010000004">
    <property type="protein sequence ID" value="MDS0283027.1"/>
    <property type="molecule type" value="Genomic_DNA"/>
</dbReference>
<name>A0ABU2FS07_9EURY</name>
<keyword evidence="3" id="KW-1185">Reference proteome</keyword>
<gene>
    <name evidence="2" type="ORF">NDI86_12915</name>
</gene>
<protein>
    <submittedName>
        <fullName evidence="2">Uncharacterized protein</fullName>
    </submittedName>
</protein>
<dbReference type="Proteomes" id="UP001268864">
    <property type="component" value="Unassembled WGS sequence"/>
</dbReference>
<evidence type="ECO:0000256" key="1">
    <source>
        <dbReference type="SAM" id="MobiDB-lite"/>
    </source>
</evidence>
<evidence type="ECO:0000313" key="3">
    <source>
        <dbReference type="Proteomes" id="UP001268864"/>
    </source>
</evidence>
<proteinExistence type="predicted"/>
<reference evidence="2 3" key="1">
    <citation type="submission" date="2022-06" db="EMBL/GenBank/DDBJ databases">
        <title>Halomicroarcula sp. a new haloarchaeum isolate from saline soil.</title>
        <authorList>
            <person name="Strakova D."/>
            <person name="Galisteo C."/>
            <person name="Sanchez-Porro C."/>
            <person name="Ventosa A."/>
        </authorList>
    </citation>
    <scope>NUCLEOTIDE SEQUENCE [LARGE SCALE GENOMIC DNA]</scope>
    <source>
        <strain evidence="2 3">S3CR25-11</strain>
    </source>
</reference>
<organism evidence="2 3">
    <name type="scientific">Haloarcula onubensis</name>
    <dbReference type="NCBI Taxonomy" id="2950539"/>
    <lineage>
        <taxon>Archaea</taxon>
        <taxon>Methanobacteriati</taxon>
        <taxon>Methanobacteriota</taxon>
        <taxon>Stenosarchaea group</taxon>
        <taxon>Halobacteria</taxon>
        <taxon>Halobacteriales</taxon>
        <taxon>Haloarculaceae</taxon>
        <taxon>Haloarcula</taxon>
    </lineage>
</organism>
<accession>A0ABU2FS07</accession>